<feature type="compositionally biased region" description="Low complexity" evidence="5">
    <location>
        <begin position="155"/>
        <end position="177"/>
    </location>
</feature>
<dbReference type="EMBL" id="JAQQWI010000005">
    <property type="protein sequence ID" value="KAK8035830.1"/>
    <property type="molecule type" value="Genomic_DNA"/>
</dbReference>
<feature type="transmembrane region" description="Helical" evidence="6">
    <location>
        <begin position="193"/>
        <end position="215"/>
    </location>
</feature>
<comment type="caution">
    <text evidence="7">The sequence shown here is derived from an EMBL/GenBank/DDBJ whole genome shotgun (WGS) entry which is preliminary data.</text>
</comment>
<feature type="region of interest" description="Disordered" evidence="5">
    <location>
        <begin position="155"/>
        <end position="187"/>
    </location>
</feature>
<evidence type="ECO:0000256" key="3">
    <source>
        <dbReference type="ARBA" id="ARBA00022989"/>
    </source>
</evidence>
<comment type="subcellular location">
    <subcellularLocation>
        <location evidence="1">Membrane</location>
        <topology evidence="1">Single-pass membrane protein</topology>
    </subcellularLocation>
</comment>
<name>A0ABR1SNC8_9PEZI</name>
<keyword evidence="4 6" id="KW-0472">Membrane</keyword>
<reference evidence="7 8" key="1">
    <citation type="submission" date="2023-01" db="EMBL/GenBank/DDBJ databases">
        <title>Analysis of 21 Apiospora genomes using comparative genomics revels a genus with tremendous synthesis potential of carbohydrate active enzymes and secondary metabolites.</title>
        <authorList>
            <person name="Sorensen T."/>
        </authorList>
    </citation>
    <scope>NUCLEOTIDE SEQUENCE [LARGE SCALE GENOMIC DNA]</scope>
    <source>
        <strain evidence="7 8">CBS 20057</strain>
    </source>
</reference>
<keyword evidence="3 6" id="KW-1133">Transmembrane helix</keyword>
<accession>A0ABR1SNC8</accession>
<feature type="compositionally biased region" description="Polar residues" evidence="5">
    <location>
        <begin position="246"/>
        <end position="256"/>
    </location>
</feature>
<proteinExistence type="predicted"/>
<organism evidence="7 8">
    <name type="scientific">Apiospora marii</name>
    <dbReference type="NCBI Taxonomy" id="335849"/>
    <lineage>
        <taxon>Eukaryota</taxon>
        <taxon>Fungi</taxon>
        <taxon>Dikarya</taxon>
        <taxon>Ascomycota</taxon>
        <taxon>Pezizomycotina</taxon>
        <taxon>Sordariomycetes</taxon>
        <taxon>Xylariomycetidae</taxon>
        <taxon>Amphisphaeriales</taxon>
        <taxon>Apiosporaceae</taxon>
        <taxon>Apiospora</taxon>
    </lineage>
</organism>
<evidence type="ECO:0000313" key="8">
    <source>
        <dbReference type="Proteomes" id="UP001396898"/>
    </source>
</evidence>
<dbReference type="PANTHER" id="PTHR15549">
    <property type="entry name" value="PAIRED IMMUNOGLOBULIN-LIKE TYPE 2 RECEPTOR"/>
    <property type="match status" value="1"/>
</dbReference>
<feature type="region of interest" description="Disordered" evidence="5">
    <location>
        <begin position="225"/>
        <end position="294"/>
    </location>
</feature>
<evidence type="ECO:0000256" key="4">
    <source>
        <dbReference type="ARBA" id="ARBA00023136"/>
    </source>
</evidence>
<evidence type="ECO:0000256" key="2">
    <source>
        <dbReference type="ARBA" id="ARBA00022692"/>
    </source>
</evidence>
<sequence length="294" mass="31786">MSGGPGGGMPECTGGESPYLWHPQEGSTCQAGNETTLVWSGGYTGEDRNTRALWSAYLVKSKAAYLENTTVFDSNWFQYGNPDWTPADQCKHTQIEYNWTIPANLTSEVAQYRYLFVMVSSYVRGAASTPSRTELPSTSTGAWFIVMPTTTSFANATAASTPPTSPSTYPTTDPTAETEPELIPGGLSTGGKAGIGVGVSLGVISFLVAVIFLWFRRGARGREFRGRVAEESQERYDKAELDSGGQEKNNNQQQTPEADGRPLSELTARPVEKMPPPQDPIELPTELPGSGRDP</sequence>
<evidence type="ECO:0000256" key="6">
    <source>
        <dbReference type="SAM" id="Phobius"/>
    </source>
</evidence>
<keyword evidence="8" id="KW-1185">Reference proteome</keyword>
<protein>
    <submittedName>
        <fullName evidence="7">Uncharacterized protein</fullName>
    </submittedName>
</protein>
<dbReference type="PANTHER" id="PTHR15549:SF30">
    <property type="entry name" value="MID2 DOMAIN-CONTAINING PROTEIN"/>
    <property type="match status" value="1"/>
</dbReference>
<dbReference type="InterPro" id="IPR051694">
    <property type="entry name" value="Immunoregulatory_rcpt-like"/>
</dbReference>
<evidence type="ECO:0000256" key="5">
    <source>
        <dbReference type="SAM" id="MobiDB-lite"/>
    </source>
</evidence>
<dbReference type="Proteomes" id="UP001396898">
    <property type="component" value="Unassembled WGS sequence"/>
</dbReference>
<feature type="compositionally biased region" description="Basic and acidic residues" evidence="5">
    <location>
        <begin position="225"/>
        <end position="241"/>
    </location>
</feature>
<keyword evidence="2 6" id="KW-0812">Transmembrane</keyword>
<evidence type="ECO:0000256" key="1">
    <source>
        <dbReference type="ARBA" id="ARBA00004167"/>
    </source>
</evidence>
<gene>
    <name evidence="7" type="ORF">PG991_001903</name>
</gene>
<evidence type="ECO:0000313" key="7">
    <source>
        <dbReference type="EMBL" id="KAK8035830.1"/>
    </source>
</evidence>